<keyword evidence="1" id="KW-1133">Transmembrane helix</keyword>
<evidence type="ECO:0000313" key="2">
    <source>
        <dbReference type="EMBL" id="MBJ2173434.1"/>
    </source>
</evidence>
<gene>
    <name evidence="2" type="ORF">JBL43_04255</name>
</gene>
<feature type="transmembrane region" description="Helical" evidence="1">
    <location>
        <begin position="21"/>
        <end position="46"/>
    </location>
</feature>
<keyword evidence="1" id="KW-0472">Membrane</keyword>
<proteinExistence type="predicted"/>
<evidence type="ECO:0000313" key="3">
    <source>
        <dbReference type="Proteomes" id="UP000623301"/>
    </source>
</evidence>
<comment type="caution">
    <text evidence="2">The sequence shown here is derived from an EMBL/GenBank/DDBJ whole genome shotgun (WGS) entry which is preliminary data.</text>
</comment>
<dbReference type="EMBL" id="JAEHFJ010000002">
    <property type="protein sequence ID" value="MBJ2173434.1"/>
    <property type="molecule type" value="Genomic_DNA"/>
</dbReference>
<dbReference type="RefSeq" id="WP_198840232.1">
    <property type="nucleotide sequence ID" value="NZ_JAEHFJ010000002.1"/>
</dbReference>
<reference evidence="2 3" key="1">
    <citation type="submission" date="2020-12" db="EMBL/GenBank/DDBJ databases">
        <title>Aureibaculum luteum sp. nov. and Aureibaculum flavum sp. nov., novel members of the family Flavobacteriaceae isolated from Antarctic intertidal sediments.</title>
        <authorList>
            <person name="He X."/>
            <person name="Zhang X."/>
        </authorList>
    </citation>
    <scope>NUCLEOTIDE SEQUENCE [LARGE SCALE GENOMIC DNA]</scope>
    <source>
        <strain evidence="2 3">A20</strain>
    </source>
</reference>
<sequence length="155" mass="17676">MEKNFIFIEEMSIFKKIFFSVFLALGIVILLSGGIFYGFIILGIAAKFLMQEGVELDLHNLKYRELISWYGIKFGKWKTLPDIEYVSVFETKKTSRFRAGGGNATHVSEVIFKLNLFYQRNKHITLLASENKDKALEIGSNISKILGVQLNNATK</sequence>
<organism evidence="2 3">
    <name type="scientific">Aureibaculum flavum</name>
    <dbReference type="NCBI Taxonomy" id="2795986"/>
    <lineage>
        <taxon>Bacteria</taxon>
        <taxon>Pseudomonadati</taxon>
        <taxon>Bacteroidota</taxon>
        <taxon>Flavobacteriia</taxon>
        <taxon>Flavobacteriales</taxon>
        <taxon>Flavobacteriaceae</taxon>
        <taxon>Aureibaculum</taxon>
    </lineage>
</organism>
<protein>
    <submittedName>
        <fullName evidence="2">Uncharacterized protein</fullName>
    </submittedName>
</protein>
<evidence type="ECO:0000256" key="1">
    <source>
        <dbReference type="SAM" id="Phobius"/>
    </source>
</evidence>
<accession>A0ABS0WNA9</accession>
<keyword evidence="1" id="KW-0812">Transmembrane</keyword>
<keyword evidence="3" id="KW-1185">Reference proteome</keyword>
<name>A0ABS0WNA9_9FLAO</name>
<dbReference type="Proteomes" id="UP000623301">
    <property type="component" value="Unassembled WGS sequence"/>
</dbReference>